<organism evidence="2 3">
    <name type="scientific">Ephemerocybe angulata</name>
    <dbReference type="NCBI Taxonomy" id="980116"/>
    <lineage>
        <taxon>Eukaryota</taxon>
        <taxon>Fungi</taxon>
        <taxon>Dikarya</taxon>
        <taxon>Basidiomycota</taxon>
        <taxon>Agaricomycotina</taxon>
        <taxon>Agaricomycetes</taxon>
        <taxon>Agaricomycetidae</taxon>
        <taxon>Agaricales</taxon>
        <taxon>Agaricineae</taxon>
        <taxon>Psathyrellaceae</taxon>
        <taxon>Ephemerocybe</taxon>
    </lineage>
</organism>
<dbReference type="InterPro" id="IPR013509">
    <property type="entry name" value="RNR_lsu_N"/>
</dbReference>
<reference evidence="2 3" key="1">
    <citation type="journal article" date="2020" name="ISME J.">
        <title>Uncovering the hidden diversity of litter-decomposition mechanisms in mushroom-forming fungi.</title>
        <authorList>
            <person name="Floudas D."/>
            <person name="Bentzer J."/>
            <person name="Ahren D."/>
            <person name="Johansson T."/>
            <person name="Persson P."/>
            <person name="Tunlid A."/>
        </authorList>
    </citation>
    <scope>NUCLEOTIDE SEQUENCE [LARGE SCALE GENOMIC DNA]</scope>
    <source>
        <strain evidence="2 3">CBS 175.51</strain>
    </source>
</reference>
<gene>
    <name evidence="2" type="ORF">D9611_009562</name>
</gene>
<dbReference type="PANTHER" id="PTHR11573:SF6">
    <property type="entry name" value="RIBONUCLEOSIDE-DIPHOSPHATE REDUCTASE LARGE SUBUNIT"/>
    <property type="match status" value="1"/>
</dbReference>
<dbReference type="Gene3D" id="3.20.70.20">
    <property type="match status" value="1"/>
</dbReference>
<name>A0A8H5AV43_9AGAR</name>
<dbReference type="GO" id="GO:0005971">
    <property type="term" value="C:ribonucleoside-diphosphate reductase complex"/>
    <property type="evidence" value="ECO:0007669"/>
    <property type="project" value="TreeGrafter"/>
</dbReference>
<accession>A0A8H5AV43</accession>
<dbReference type="Proteomes" id="UP000541558">
    <property type="component" value="Unassembled WGS sequence"/>
</dbReference>
<dbReference type="GO" id="GO:0009263">
    <property type="term" value="P:deoxyribonucleotide biosynthetic process"/>
    <property type="evidence" value="ECO:0007669"/>
    <property type="project" value="InterPro"/>
</dbReference>
<dbReference type="GO" id="GO:0004748">
    <property type="term" value="F:ribonucleoside-diphosphate reductase activity, thioredoxin disulfide as acceptor"/>
    <property type="evidence" value="ECO:0007669"/>
    <property type="project" value="InterPro"/>
</dbReference>
<protein>
    <recommendedName>
        <fullName evidence="1">Ribonucleotide reductase large subunit N-terminal domain-containing protein</fullName>
    </recommendedName>
</protein>
<proteinExistence type="predicted"/>
<dbReference type="EMBL" id="JAACJK010000225">
    <property type="protein sequence ID" value="KAF5311645.1"/>
    <property type="molecule type" value="Genomic_DNA"/>
</dbReference>
<dbReference type="Pfam" id="PF00317">
    <property type="entry name" value="Ribonuc_red_lgN"/>
    <property type="match status" value="1"/>
</dbReference>
<dbReference type="InterPro" id="IPR008926">
    <property type="entry name" value="RNR_R1-su_N"/>
</dbReference>
<evidence type="ECO:0000259" key="1">
    <source>
        <dbReference type="Pfam" id="PF00317"/>
    </source>
</evidence>
<dbReference type="InterPro" id="IPR039718">
    <property type="entry name" value="Rrm1"/>
</dbReference>
<keyword evidence="3" id="KW-1185">Reference proteome</keyword>
<evidence type="ECO:0000313" key="2">
    <source>
        <dbReference type="EMBL" id="KAF5311645.1"/>
    </source>
</evidence>
<dbReference type="GO" id="GO:0005524">
    <property type="term" value="F:ATP binding"/>
    <property type="evidence" value="ECO:0007669"/>
    <property type="project" value="InterPro"/>
</dbReference>
<sequence>MKAAFAKKLITQDFMDTVSRHKHVIDAMIRPEEDRRLNYWALRSLLCTCLLRDGDDLMEQPQHMWMRAALHFHQDDMNQVQASYDLMATLKMVPSSTILTASGTARAFVGSYCALRMDGLVDHMLSAVGVVASLVRGGSHVGVGMQAVPAAG</sequence>
<evidence type="ECO:0000313" key="3">
    <source>
        <dbReference type="Proteomes" id="UP000541558"/>
    </source>
</evidence>
<dbReference type="PANTHER" id="PTHR11573">
    <property type="entry name" value="RIBONUCLEOSIDE-DIPHOSPHATE REDUCTASE LARGE CHAIN"/>
    <property type="match status" value="1"/>
</dbReference>
<dbReference type="AlphaFoldDB" id="A0A8H5AV43"/>
<comment type="caution">
    <text evidence="2">The sequence shown here is derived from an EMBL/GenBank/DDBJ whole genome shotgun (WGS) entry which is preliminary data.</text>
</comment>
<feature type="domain" description="Ribonucleotide reductase large subunit N-terminal" evidence="1">
    <location>
        <begin position="36"/>
        <end position="106"/>
    </location>
</feature>
<dbReference type="SUPFAM" id="SSF48168">
    <property type="entry name" value="R1 subunit of ribonucleotide reductase, N-terminal domain"/>
    <property type="match status" value="1"/>
</dbReference>